<dbReference type="PANTHER" id="PTHR43133">
    <property type="entry name" value="RNA POLYMERASE ECF-TYPE SIGMA FACTO"/>
    <property type="match status" value="1"/>
</dbReference>
<dbReference type="SUPFAM" id="SSF88946">
    <property type="entry name" value="Sigma2 domain of RNA polymerase sigma factors"/>
    <property type="match status" value="1"/>
</dbReference>
<evidence type="ECO:0000256" key="3">
    <source>
        <dbReference type="ARBA" id="ARBA00023082"/>
    </source>
</evidence>
<evidence type="ECO:0000259" key="5">
    <source>
        <dbReference type="Pfam" id="PF04542"/>
    </source>
</evidence>
<dbReference type="Pfam" id="PF04542">
    <property type="entry name" value="Sigma70_r2"/>
    <property type="match status" value="1"/>
</dbReference>
<dbReference type="NCBIfam" id="TIGR02937">
    <property type="entry name" value="sigma70-ECF"/>
    <property type="match status" value="1"/>
</dbReference>
<evidence type="ECO:0000313" key="8">
    <source>
        <dbReference type="Proteomes" id="UP001597440"/>
    </source>
</evidence>
<dbReference type="InterPro" id="IPR039425">
    <property type="entry name" value="RNA_pol_sigma-70-like"/>
</dbReference>
<evidence type="ECO:0000313" key="7">
    <source>
        <dbReference type="EMBL" id="MFD2556310.1"/>
    </source>
</evidence>
<dbReference type="InterPro" id="IPR013325">
    <property type="entry name" value="RNA_pol_sigma_r2"/>
</dbReference>
<dbReference type="Gene3D" id="1.10.10.10">
    <property type="entry name" value="Winged helix-like DNA-binding domain superfamily/Winged helix DNA-binding domain"/>
    <property type="match status" value="1"/>
</dbReference>
<accession>A0ABW5L8D7</accession>
<dbReference type="InterPro" id="IPR007627">
    <property type="entry name" value="RNA_pol_sigma70_r2"/>
</dbReference>
<reference evidence="8" key="1">
    <citation type="journal article" date="2019" name="Int. J. Syst. Evol. Microbiol.">
        <title>The Global Catalogue of Microorganisms (GCM) 10K type strain sequencing project: providing services to taxonomists for standard genome sequencing and annotation.</title>
        <authorList>
            <consortium name="The Broad Institute Genomics Platform"/>
            <consortium name="The Broad Institute Genome Sequencing Center for Infectious Disease"/>
            <person name="Wu L."/>
            <person name="Ma J."/>
        </authorList>
    </citation>
    <scope>NUCLEOTIDE SEQUENCE [LARGE SCALE GENOMIC DNA]</scope>
    <source>
        <strain evidence="8">KCTC 52298</strain>
    </source>
</reference>
<dbReference type="SUPFAM" id="SSF88659">
    <property type="entry name" value="Sigma3 and sigma4 domains of RNA polymerase sigma factors"/>
    <property type="match status" value="1"/>
</dbReference>
<evidence type="ECO:0000256" key="2">
    <source>
        <dbReference type="ARBA" id="ARBA00023015"/>
    </source>
</evidence>
<gene>
    <name evidence="7" type="ORF">ACFSQW_18085</name>
</gene>
<dbReference type="InterPro" id="IPR013324">
    <property type="entry name" value="RNA_pol_sigma_r3/r4-like"/>
</dbReference>
<keyword evidence="2" id="KW-0805">Transcription regulation</keyword>
<dbReference type="Proteomes" id="UP001597440">
    <property type="component" value="Unassembled WGS sequence"/>
</dbReference>
<protein>
    <submittedName>
        <fullName evidence="7">RNA polymerase sigma factor</fullName>
    </submittedName>
</protein>
<dbReference type="InterPro" id="IPR013249">
    <property type="entry name" value="RNA_pol_sigma70_r4_t2"/>
</dbReference>
<sequence length="196" mass="22827">MIPHVDIDEKELLLQLRNGDALAFESLYLRYADKLSAQLFRLLKSWNEVEEALQQLFVKVWENRENIDPGRSFQAYLYKISSNIAVDYYRKLSKDKELSKSLLRQISLLYHPDNLTAQIQADEELMRTIDKLPPQRKAVFKLCKLEGKSYAEVSRILSISEATIGDHIAKANRFIYNNYDKSIFMLSLIYATSLLD</sequence>
<dbReference type="PANTHER" id="PTHR43133:SF46">
    <property type="entry name" value="RNA POLYMERASE SIGMA-70 FACTOR ECF SUBFAMILY"/>
    <property type="match status" value="1"/>
</dbReference>
<keyword evidence="4" id="KW-0804">Transcription</keyword>
<dbReference type="InterPro" id="IPR014284">
    <property type="entry name" value="RNA_pol_sigma-70_dom"/>
</dbReference>
<feature type="domain" description="RNA polymerase sigma factor 70 region 4 type 2" evidence="6">
    <location>
        <begin position="123"/>
        <end position="171"/>
    </location>
</feature>
<dbReference type="Pfam" id="PF08281">
    <property type="entry name" value="Sigma70_r4_2"/>
    <property type="match status" value="1"/>
</dbReference>
<comment type="similarity">
    <text evidence="1">Belongs to the sigma-70 factor family. ECF subfamily.</text>
</comment>
<dbReference type="InterPro" id="IPR036388">
    <property type="entry name" value="WH-like_DNA-bd_sf"/>
</dbReference>
<proteinExistence type="inferred from homology"/>
<keyword evidence="3" id="KW-0731">Sigma factor</keyword>
<evidence type="ECO:0000256" key="1">
    <source>
        <dbReference type="ARBA" id="ARBA00010641"/>
    </source>
</evidence>
<comment type="caution">
    <text evidence="7">The sequence shown here is derived from an EMBL/GenBank/DDBJ whole genome shotgun (WGS) entry which is preliminary data.</text>
</comment>
<dbReference type="RefSeq" id="WP_210352623.1">
    <property type="nucleotide sequence ID" value="NZ_JAEQMU010000001.1"/>
</dbReference>
<organism evidence="7 8">
    <name type="scientific">Sphingobacterium tabacisoli</name>
    <dbReference type="NCBI Taxonomy" id="2044855"/>
    <lineage>
        <taxon>Bacteria</taxon>
        <taxon>Pseudomonadati</taxon>
        <taxon>Bacteroidota</taxon>
        <taxon>Sphingobacteriia</taxon>
        <taxon>Sphingobacteriales</taxon>
        <taxon>Sphingobacteriaceae</taxon>
        <taxon>Sphingobacterium</taxon>
    </lineage>
</organism>
<keyword evidence="8" id="KW-1185">Reference proteome</keyword>
<evidence type="ECO:0000256" key="4">
    <source>
        <dbReference type="ARBA" id="ARBA00023163"/>
    </source>
</evidence>
<name>A0ABW5L8D7_9SPHI</name>
<dbReference type="Gene3D" id="1.10.1740.10">
    <property type="match status" value="1"/>
</dbReference>
<feature type="domain" description="RNA polymerase sigma-70 region 2" evidence="5">
    <location>
        <begin position="27"/>
        <end position="93"/>
    </location>
</feature>
<evidence type="ECO:0000259" key="6">
    <source>
        <dbReference type="Pfam" id="PF08281"/>
    </source>
</evidence>
<dbReference type="EMBL" id="JBHULD010000018">
    <property type="protein sequence ID" value="MFD2556310.1"/>
    <property type="molecule type" value="Genomic_DNA"/>
</dbReference>